<dbReference type="RefSeq" id="WP_188662112.1">
    <property type="nucleotide sequence ID" value="NZ_BMHV01000005.1"/>
</dbReference>
<keyword evidence="2" id="KW-0229">DNA integration</keyword>
<protein>
    <submittedName>
        <fullName evidence="8">Phage integrase</fullName>
    </submittedName>
</protein>
<reference evidence="8" key="2">
    <citation type="submission" date="2020-09" db="EMBL/GenBank/DDBJ databases">
        <authorList>
            <person name="Sun Q."/>
            <person name="Zhou Y."/>
        </authorList>
    </citation>
    <scope>NUCLEOTIDE SEQUENCE</scope>
    <source>
        <strain evidence="8">CGMCC 1.15254</strain>
    </source>
</reference>
<reference evidence="8" key="1">
    <citation type="journal article" date="2014" name="Int. J. Syst. Evol. Microbiol.">
        <title>Complete genome sequence of Corynebacterium casei LMG S-19264T (=DSM 44701T), isolated from a smear-ripened cheese.</title>
        <authorList>
            <consortium name="US DOE Joint Genome Institute (JGI-PGF)"/>
            <person name="Walter F."/>
            <person name="Albersmeier A."/>
            <person name="Kalinowski J."/>
            <person name="Ruckert C."/>
        </authorList>
    </citation>
    <scope>NUCLEOTIDE SEQUENCE</scope>
    <source>
        <strain evidence="8">CGMCC 1.15254</strain>
    </source>
</reference>
<sequence>MAMQITAAKIKSLSKSGKPGRHAAGAGLYFRISSVGTSSWIVRYTVFGKRREMTLGNYPAMSLADAYARAAQIKEDCKNDVDPLAERHRAEIGTFNTVDDLAKDWLEDCARRLKHPKIPERVYNKEIKPLIGSLSLSQVTPRDIRAVLNKIAKSDRPSIANDALMYCKQLFRHGIKLDLLTHNPAEPFSVNDAGGLEKSRSRALSLDELKSVFATFRENSVQFTRENYLATALLLCLGVRKGELIAAKWEEFDLQNKLWKIPEARSKTEAAITIPLADPVIKWLEELKVRSFGSEYVFPNRRTTKSAQHISHDTLNAAIQKLFKEGKLSVDHFTVHDLRRTFRSLLASEGIPGHIAERCLNHKLKGVEGIYDRYNYLDERREALMRISTKLEGVVK</sequence>
<dbReference type="InterPro" id="IPR044068">
    <property type="entry name" value="CB"/>
</dbReference>
<dbReference type="InterPro" id="IPR053876">
    <property type="entry name" value="Phage_int_M"/>
</dbReference>
<dbReference type="Gene3D" id="1.10.443.10">
    <property type="entry name" value="Intergrase catalytic core"/>
    <property type="match status" value="1"/>
</dbReference>
<dbReference type="InterPro" id="IPR038488">
    <property type="entry name" value="Integrase_DNA-bd_sf"/>
</dbReference>
<keyword evidence="9" id="KW-1185">Reference proteome</keyword>
<dbReference type="SUPFAM" id="SSF56349">
    <property type="entry name" value="DNA breaking-rejoining enzymes"/>
    <property type="match status" value="1"/>
</dbReference>
<proteinExistence type="inferred from homology"/>
<dbReference type="InterPro" id="IPR002104">
    <property type="entry name" value="Integrase_catalytic"/>
</dbReference>
<dbReference type="CDD" id="cd00801">
    <property type="entry name" value="INT_P4_C"/>
    <property type="match status" value="1"/>
</dbReference>
<feature type="domain" description="Tyr recombinase" evidence="6">
    <location>
        <begin position="199"/>
        <end position="385"/>
    </location>
</feature>
<dbReference type="InterPro" id="IPR010998">
    <property type="entry name" value="Integrase_recombinase_N"/>
</dbReference>
<dbReference type="Pfam" id="PF22022">
    <property type="entry name" value="Phage_int_M"/>
    <property type="match status" value="1"/>
</dbReference>
<gene>
    <name evidence="8" type="primary">intA</name>
    <name evidence="8" type="ORF">GCM10011332_09020</name>
</gene>
<dbReference type="PANTHER" id="PTHR30629">
    <property type="entry name" value="PROPHAGE INTEGRASE"/>
    <property type="match status" value="1"/>
</dbReference>
<evidence type="ECO:0000313" key="8">
    <source>
        <dbReference type="EMBL" id="GGF57730.1"/>
    </source>
</evidence>
<organism evidence="8 9">
    <name type="scientific">Terasakiella brassicae</name>
    <dbReference type="NCBI Taxonomy" id="1634917"/>
    <lineage>
        <taxon>Bacteria</taxon>
        <taxon>Pseudomonadati</taxon>
        <taxon>Pseudomonadota</taxon>
        <taxon>Alphaproteobacteria</taxon>
        <taxon>Rhodospirillales</taxon>
        <taxon>Terasakiellaceae</taxon>
        <taxon>Terasakiella</taxon>
    </lineage>
</organism>
<dbReference type="InterPro" id="IPR013762">
    <property type="entry name" value="Integrase-like_cat_sf"/>
</dbReference>
<evidence type="ECO:0000256" key="2">
    <source>
        <dbReference type="ARBA" id="ARBA00022908"/>
    </source>
</evidence>
<evidence type="ECO:0000259" key="6">
    <source>
        <dbReference type="PROSITE" id="PS51898"/>
    </source>
</evidence>
<evidence type="ECO:0000256" key="5">
    <source>
        <dbReference type="PROSITE-ProRule" id="PRU01248"/>
    </source>
</evidence>
<dbReference type="InterPro" id="IPR011010">
    <property type="entry name" value="DNA_brk_join_enz"/>
</dbReference>
<evidence type="ECO:0000256" key="4">
    <source>
        <dbReference type="ARBA" id="ARBA00023172"/>
    </source>
</evidence>
<dbReference type="AlphaFoldDB" id="A0A917BWR7"/>
<dbReference type="EMBL" id="BMHV01000005">
    <property type="protein sequence ID" value="GGF57730.1"/>
    <property type="molecule type" value="Genomic_DNA"/>
</dbReference>
<dbReference type="InterPro" id="IPR050808">
    <property type="entry name" value="Phage_Integrase"/>
</dbReference>
<dbReference type="PANTHER" id="PTHR30629:SF2">
    <property type="entry name" value="PROPHAGE INTEGRASE INTS-RELATED"/>
    <property type="match status" value="1"/>
</dbReference>
<name>A0A917BWR7_9PROT</name>
<feature type="domain" description="Core-binding (CB)" evidence="7">
    <location>
        <begin position="96"/>
        <end position="175"/>
    </location>
</feature>
<dbReference type="Gene3D" id="1.10.150.130">
    <property type="match status" value="1"/>
</dbReference>
<dbReference type="InterPro" id="IPR025166">
    <property type="entry name" value="Integrase_DNA_bind_dom"/>
</dbReference>
<evidence type="ECO:0000256" key="3">
    <source>
        <dbReference type="ARBA" id="ARBA00023125"/>
    </source>
</evidence>
<dbReference type="GO" id="GO:0015074">
    <property type="term" value="P:DNA integration"/>
    <property type="evidence" value="ECO:0007669"/>
    <property type="project" value="UniProtKB-KW"/>
</dbReference>
<comment type="caution">
    <text evidence="8">The sequence shown here is derived from an EMBL/GenBank/DDBJ whole genome shotgun (WGS) entry which is preliminary data.</text>
</comment>
<dbReference type="Gene3D" id="3.30.160.390">
    <property type="entry name" value="Integrase, DNA-binding domain"/>
    <property type="match status" value="1"/>
</dbReference>
<accession>A0A917BWR7</accession>
<dbReference type="Pfam" id="PF13356">
    <property type="entry name" value="Arm-DNA-bind_3"/>
    <property type="match status" value="1"/>
</dbReference>
<evidence type="ECO:0000256" key="1">
    <source>
        <dbReference type="ARBA" id="ARBA00008857"/>
    </source>
</evidence>
<dbReference type="Pfam" id="PF00589">
    <property type="entry name" value="Phage_integrase"/>
    <property type="match status" value="1"/>
</dbReference>
<comment type="similarity">
    <text evidence="1">Belongs to the 'phage' integrase family.</text>
</comment>
<dbReference type="PROSITE" id="PS51900">
    <property type="entry name" value="CB"/>
    <property type="match status" value="1"/>
</dbReference>
<dbReference type="GO" id="GO:0006310">
    <property type="term" value="P:DNA recombination"/>
    <property type="evidence" value="ECO:0007669"/>
    <property type="project" value="UniProtKB-KW"/>
</dbReference>
<dbReference type="Proteomes" id="UP000632498">
    <property type="component" value="Unassembled WGS sequence"/>
</dbReference>
<evidence type="ECO:0000313" key="9">
    <source>
        <dbReference type="Proteomes" id="UP000632498"/>
    </source>
</evidence>
<dbReference type="PROSITE" id="PS51898">
    <property type="entry name" value="TYR_RECOMBINASE"/>
    <property type="match status" value="1"/>
</dbReference>
<evidence type="ECO:0000259" key="7">
    <source>
        <dbReference type="PROSITE" id="PS51900"/>
    </source>
</evidence>
<keyword evidence="3 5" id="KW-0238">DNA-binding</keyword>
<keyword evidence="4" id="KW-0233">DNA recombination</keyword>
<dbReference type="GO" id="GO:0003677">
    <property type="term" value="F:DNA binding"/>
    <property type="evidence" value="ECO:0007669"/>
    <property type="project" value="UniProtKB-UniRule"/>
</dbReference>